<name>A0AA39X538_9PEZI</name>
<evidence type="ECO:0000313" key="2">
    <source>
        <dbReference type="Proteomes" id="UP001175000"/>
    </source>
</evidence>
<evidence type="ECO:0000313" key="1">
    <source>
        <dbReference type="EMBL" id="KAK0627311.1"/>
    </source>
</evidence>
<dbReference type="Proteomes" id="UP001175000">
    <property type="component" value="Unassembled WGS sequence"/>
</dbReference>
<comment type="caution">
    <text evidence="1">The sequence shown here is derived from an EMBL/GenBank/DDBJ whole genome shotgun (WGS) entry which is preliminary data.</text>
</comment>
<feature type="non-terminal residue" evidence="1">
    <location>
        <position position="1"/>
    </location>
</feature>
<reference evidence="1" key="1">
    <citation type="submission" date="2023-06" db="EMBL/GenBank/DDBJ databases">
        <title>Genome-scale phylogeny and comparative genomics of the fungal order Sordariales.</title>
        <authorList>
            <consortium name="Lawrence Berkeley National Laboratory"/>
            <person name="Hensen N."/>
            <person name="Bonometti L."/>
            <person name="Westerberg I."/>
            <person name="Brannstrom I.O."/>
            <person name="Guillou S."/>
            <person name="Cros-Aarteil S."/>
            <person name="Calhoun S."/>
            <person name="Haridas S."/>
            <person name="Kuo A."/>
            <person name="Mondo S."/>
            <person name="Pangilinan J."/>
            <person name="Riley R."/>
            <person name="Labutti K."/>
            <person name="Andreopoulos B."/>
            <person name="Lipzen A."/>
            <person name="Chen C."/>
            <person name="Yanf M."/>
            <person name="Daum C."/>
            <person name="Ng V."/>
            <person name="Clum A."/>
            <person name="Steindorff A."/>
            <person name="Ohm R."/>
            <person name="Martin F."/>
            <person name="Silar P."/>
            <person name="Natvig D."/>
            <person name="Lalanne C."/>
            <person name="Gautier V."/>
            <person name="Ament-Velasquez S.L."/>
            <person name="Kruys A."/>
            <person name="Hutchinson M.I."/>
            <person name="Powell A.J."/>
            <person name="Barry K."/>
            <person name="Miller A.N."/>
            <person name="Grigoriev I.V."/>
            <person name="Debuchy R."/>
            <person name="Gladieux P."/>
            <person name="Thoren M.H."/>
            <person name="Johannesson H."/>
        </authorList>
    </citation>
    <scope>NUCLEOTIDE SEQUENCE</scope>
    <source>
        <strain evidence="1">CBS 606.72</strain>
    </source>
</reference>
<protein>
    <submittedName>
        <fullName evidence="1">Uncharacterized protein</fullName>
    </submittedName>
</protein>
<keyword evidence="2" id="KW-1185">Reference proteome</keyword>
<proteinExistence type="predicted"/>
<dbReference type="AlphaFoldDB" id="A0AA39X538"/>
<sequence>MDTRLDQIVIKTVLLPLKQSIQRGLRDLIEANKPDHWFTIYLCIFVLLHKCEIVTQHDRAFAIRYSLQEPFSNYPLPEGFHAGAKTLLAHFHHWRSKGGAPFKLDWSSHPAVRWSNLHADQVAYTR</sequence>
<gene>
    <name evidence="1" type="ORF">B0T14DRAFT_395280</name>
</gene>
<accession>A0AA39X538</accession>
<dbReference type="EMBL" id="JAULSU010000002">
    <property type="protein sequence ID" value="KAK0627311.1"/>
    <property type="molecule type" value="Genomic_DNA"/>
</dbReference>
<organism evidence="1 2">
    <name type="scientific">Immersiella caudata</name>
    <dbReference type="NCBI Taxonomy" id="314043"/>
    <lineage>
        <taxon>Eukaryota</taxon>
        <taxon>Fungi</taxon>
        <taxon>Dikarya</taxon>
        <taxon>Ascomycota</taxon>
        <taxon>Pezizomycotina</taxon>
        <taxon>Sordariomycetes</taxon>
        <taxon>Sordariomycetidae</taxon>
        <taxon>Sordariales</taxon>
        <taxon>Lasiosphaeriaceae</taxon>
        <taxon>Immersiella</taxon>
    </lineage>
</organism>